<dbReference type="AlphaFoldDB" id="E7S0C6"/>
<sequence length="208" mass="21861">MSAAVLSASLLLAASPATAADKAGAKAAPIKAATRAAAGSAAAQGPMNPSETLGPASDDDKASNNAPKSTKAPPPSRIPGMARFRSIGTDDTVMYDAPSDKAKKLYQAPRGMPVEVIAVLQGWVKVRDMEGDIAWVLRDDLSDRRTVVASTTVPLYQEPNADAPQWFEAARGVVFELEDDKPDDAGFVRVRHADGQSGYVELGQVWGI</sequence>
<dbReference type="EMBL" id="AEQP01000022">
    <property type="protein sequence ID" value="EFV94275.1"/>
    <property type="molecule type" value="Genomic_DNA"/>
</dbReference>
<gene>
    <name evidence="3" type="ORF">HMPREF0551_2390</name>
</gene>
<keyword evidence="2" id="KW-0732">Signal</keyword>
<dbReference type="eggNOG" id="COG3807">
    <property type="taxonomic scope" value="Bacteria"/>
</dbReference>
<dbReference type="Pfam" id="PF06347">
    <property type="entry name" value="SH3_4"/>
    <property type="match status" value="2"/>
</dbReference>
<feature type="chain" id="PRO_5003221833" evidence="2">
    <location>
        <begin position="20"/>
        <end position="208"/>
    </location>
</feature>
<proteinExistence type="predicted"/>
<evidence type="ECO:0000256" key="1">
    <source>
        <dbReference type="SAM" id="MobiDB-lite"/>
    </source>
</evidence>
<keyword evidence="4" id="KW-1185">Reference proteome</keyword>
<evidence type="ECO:0000256" key="2">
    <source>
        <dbReference type="SAM" id="SignalP"/>
    </source>
</evidence>
<dbReference type="Gene3D" id="2.30.30.40">
    <property type="entry name" value="SH3 Domains"/>
    <property type="match status" value="2"/>
</dbReference>
<comment type="caution">
    <text evidence="3">The sequence shown here is derived from an EMBL/GenBank/DDBJ whole genome shotgun (WGS) entry which is preliminary data.</text>
</comment>
<dbReference type="InterPro" id="IPR010466">
    <property type="entry name" value="DUF1058"/>
</dbReference>
<organism evidence="3 4">
    <name type="scientific">Lautropia mirabilis ATCC 51599</name>
    <dbReference type="NCBI Taxonomy" id="887898"/>
    <lineage>
        <taxon>Bacteria</taxon>
        <taxon>Pseudomonadati</taxon>
        <taxon>Pseudomonadota</taxon>
        <taxon>Betaproteobacteria</taxon>
        <taxon>Burkholderiales</taxon>
        <taxon>Burkholderiaceae</taxon>
        <taxon>Lautropia</taxon>
    </lineage>
</organism>
<feature type="signal peptide" evidence="2">
    <location>
        <begin position="1"/>
        <end position="19"/>
    </location>
</feature>
<protein>
    <submittedName>
        <fullName evidence="3">SH3 domain protein</fullName>
    </submittedName>
</protein>
<accession>E7S0C6</accession>
<feature type="region of interest" description="Disordered" evidence="1">
    <location>
        <begin position="23"/>
        <end position="83"/>
    </location>
</feature>
<evidence type="ECO:0000313" key="3">
    <source>
        <dbReference type="EMBL" id="EFV94275.1"/>
    </source>
</evidence>
<name>E7S0C6_9BURK</name>
<dbReference type="HOGENOM" id="CLU_1319606_0_0_4"/>
<dbReference type="Proteomes" id="UP000011021">
    <property type="component" value="Unassembled WGS sequence"/>
</dbReference>
<feature type="compositionally biased region" description="Low complexity" evidence="1">
    <location>
        <begin position="23"/>
        <end position="43"/>
    </location>
</feature>
<evidence type="ECO:0000313" key="4">
    <source>
        <dbReference type="Proteomes" id="UP000011021"/>
    </source>
</evidence>
<dbReference type="STRING" id="887898.HMPREF0551_2390"/>
<reference evidence="3 4" key="1">
    <citation type="submission" date="2010-12" db="EMBL/GenBank/DDBJ databases">
        <authorList>
            <person name="Muzny D."/>
            <person name="Qin X."/>
            <person name="Deng J."/>
            <person name="Jiang H."/>
            <person name="Liu Y."/>
            <person name="Qu J."/>
            <person name="Song X.-Z."/>
            <person name="Zhang L."/>
            <person name="Thornton R."/>
            <person name="Coyle M."/>
            <person name="Francisco L."/>
            <person name="Jackson L."/>
            <person name="Javaid M."/>
            <person name="Korchina V."/>
            <person name="Kovar C."/>
            <person name="Mata R."/>
            <person name="Mathew T."/>
            <person name="Ngo R."/>
            <person name="Nguyen L."/>
            <person name="Nguyen N."/>
            <person name="Okwuonu G."/>
            <person name="Ongeri F."/>
            <person name="Pham C."/>
            <person name="Simmons D."/>
            <person name="Wilczek-Boney K."/>
            <person name="Hale W."/>
            <person name="Jakkamsetti A."/>
            <person name="Pham P."/>
            <person name="Ruth R."/>
            <person name="San Lucas F."/>
            <person name="Warren J."/>
            <person name="Zhang J."/>
            <person name="Zhao Z."/>
            <person name="Zhou C."/>
            <person name="Zhu D."/>
            <person name="Lee S."/>
            <person name="Bess C."/>
            <person name="Blankenburg K."/>
            <person name="Forbes L."/>
            <person name="Fu Q."/>
            <person name="Gubbala S."/>
            <person name="Hirani K."/>
            <person name="Jayaseelan J.C."/>
            <person name="Lara F."/>
            <person name="Munidasa M."/>
            <person name="Palculict T."/>
            <person name="Patil S."/>
            <person name="Pu L.-L."/>
            <person name="Saada N."/>
            <person name="Tang L."/>
            <person name="Weissenberger G."/>
            <person name="Zhu Y."/>
            <person name="Hemphill L."/>
            <person name="Shang Y."/>
            <person name="Youmans B."/>
            <person name="Ayvaz T."/>
            <person name="Ross M."/>
            <person name="Santibanez J."/>
            <person name="Aqrawi P."/>
            <person name="Gross S."/>
            <person name="Joshi V."/>
            <person name="Fowler G."/>
            <person name="Nazareth L."/>
            <person name="Reid J."/>
            <person name="Worley K."/>
            <person name="Petrosino J."/>
            <person name="Highlander S."/>
            <person name="Gibbs R."/>
        </authorList>
    </citation>
    <scope>NUCLEOTIDE SEQUENCE [LARGE SCALE GENOMIC DNA]</scope>
    <source>
        <strain evidence="3 4">ATCC 51599</strain>
    </source>
</reference>